<dbReference type="EMBL" id="FODT01000005">
    <property type="protein sequence ID" value="SEO84242.1"/>
    <property type="molecule type" value="Genomic_DNA"/>
</dbReference>
<gene>
    <name evidence="2" type="ORF">SAMN05444123_105151</name>
</gene>
<dbReference type="OrthoDB" id="8193702at2"/>
<feature type="domain" description="BioF2-like acetyltransferase" evidence="1">
    <location>
        <begin position="196"/>
        <end position="344"/>
    </location>
</feature>
<dbReference type="GO" id="GO:0016740">
    <property type="term" value="F:transferase activity"/>
    <property type="evidence" value="ECO:0007669"/>
    <property type="project" value="UniProtKB-KW"/>
</dbReference>
<accession>A0A1H8T008</accession>
<dbReference type="Proteomes" id="UP000199615">
    <property type="component" value="Unassembled WGS sequence"/>
</dbReference>
<dbReference type="InterPro" id="IPR016181">
    <property type="entry name" value="Acyl_CoA_acyltransferase"/>
</dbReference>
<keyword evidence="2" id="KW-0808">Transferase</keyword>
<dbReference type="SUPFAM" id="SSF55729">
    <property type="entry name" value="Acyl-CoA N-acyltransferases (Nat)"/>
    <property type="match status" value="1"/>
</dbReference>
<evidence type="ECO:0000313" key="2">
    <source>
        <dbReference type="EMBL" id="SEO84242.1"/>
    </source>
</evidence>
<protein>
    <submittedName>
        <fullName evidence="2">Acetyltransferase involved in cellulose biosynthesis, CelD/BcsL family</fullName>
    </submittedName>
</protein>
<keyword evidence="3" id="KW-1185">Reference proteome</keyword>
<dbReference type="Pfam" id="PF13480">
    <property type="entry name" value="Acetyltransf_6"/>
    <property type="match status" value="1"/>
</dbReference>
<evidence type="ECO:0000259" key="1">
    <source>
        <dbReference type="Pfam" id="PF13480"/>
    </source>
</evidence>
<dbReference type="Gene3D" id="3.40.630.30">
    <property type="match status" value="1"/>
</dbReference>
<name>A0A1H8T008_9BRAD</name>
<dbReference type="InterPro" id="IPR038740">
    <property type="entry name" value="BioF2-like_GNAT_dom"/>
</dbReference>
<organism evidence="2 3">
    <name type="scientific">Rhodopseudomonas pseudopalustris</name>
    <dbReference type="NCBI Taxonomy" id="1513892"/>
    <lineage>
        <taxon>Bacteria</taxon>
        <taxon>Pseudomonadati</taxon>
        <taxon>Pseudomonadota</taxon>
        <taxon>Alphaproteobacteria</taxon>
        <taxon>Hyphomicrobiales</taxon>
        <taxon>Nitrobacteraceae</taxon>
        <taxon>Rhodopseudomonas</taxon>
    </lineage>
</organism>
<proteinExistence type="predicted"/>
<evidence type="ECO:0000313" key="3">
    <source>
        <dbReference type="Proteomes" id="UP000199615"/>
    </source>
</evidence>
<dbReference type="RefSeq" id="WP_092683912.1">
    <property type="nucleotide sequence ID" value="NZ_FODT01000005.1"/>
</dbReference>
<dbReference type="AlphaFoldDB" id="A0A1H8T008"/>
<reference evidence="3" key="1">
    <citation type="submission" date="2016-10" db="EMBL/GenBank/DDBJ databases">
        <authorList>
            <person name="Varghese N."/>
            <person name="Submissions S."/>
        </authorList>
    </citation>
    <scope>NUCLEOTIDE SEQUENCE [LARGE SCALE GENOMIC DNA]</scope>
    <source>
        <strain evidence="3">DSM 123</strain>
    </source>
</reference>
<sequence>MTMMAVLSEGRSAGHAASSAQPGRIARVEIVREMAAAEAIWRSLEQPEQFFTPYQRFDFLDAWQRHVGVAEQLEPFIVVARDAELRPLMLLPLGLERRFGLRIARFLGGKHATFNMPLWRRDAAQTADSRELDALIAGLRAQPDGADVLALRQQPLRWRDLANPLAQLPHQASVNECPVLLLDPAASPSDRISNASRRRLKTKEKKLQALPGYRYSQATSDDDVRRVLDAFFRIKPVRMAAQKLPNVFADPGVEDFIRRACQTELAGGGRAIEIHALESDDDMIAMFAGVADGHRYSMMFNTYTLSEAARYSPGLILMRSIIDHYADLGYSRLDLGIGSDDYKKQFCKDDEPIFDSFVALTPRGRIAASAMASIDRAKRTVKQTPALMQMAQALRGALYR</sequence>